<dbReference type="AlphaFoldDB" id="A0A2W6PL78"/>
<dbReference type="InterPro" id="IPR003781">
    <property type="entry name" value="CoA-bd"/>
</dbReference>
<evidence type="ECO:0000313" key="2">
    <source>
        <dbReference type="EMBL" id="PZT47413.1"/>
    </source>
</evidence>
<gene>
    <name evidence="2" type="ORF">B6S12_09275</name>
</gene>
<keyword evidence="3" id="KW-1185">Reference proteome</keyword>
<dbReference type="PANTHER" id="PTHR33303:SF2">
    <property type="entry name" value="COA-BINDING DOMAIN-CONTAINING PROTEIN"/>
    <property type="match status" value="1"/>
</dbReference>
<name>A0A2W6PL78_9HELI</name>
<accession>A0A2W6PL78</accession>
<sequence>MEDLRKKEILEQSKIIAIYGLSNDPQKPSYHVAQYLIQAGYKIVPINPKGGEILGEKVYPTLEEATNAYDIDILDIFRKSEALPSLAQEIITLQNKPKYIWVQLGLSSIQAKEILTNAKLEYEENSCIKLEHQRLIP</sequence>
<evidence type="ECO:0000259" key="1">
    <source>
        <dbReference type="SMART" id="SM00881"/>
    </source>
</evidence>
<dbReference type="EMBL" id="NBIU01000036">
    <property type="protein sequence ID" value="PZT47413.1"/>
    <property type="molecule type" value="Genomic_DNA"/>
</dbReference>
<dbReference type="SUPFAM" id="SSF51735">
    <property type="entry name" value="NAD(P)-binding Rossmann-fold domains"/>
    <property type="match status" value="1"/>
</dbReference>
<dbReference type="Gene3D" id="3.40.50.720">
    <property type="entry name" value="NAD(P)-binding Rossmann-like Domain"/>
    <property type="match status" value="1"/>
</dbReference>
<comment type="caution">
    <text evidence="2">The sequence shown here is derived from an EMBL/GenBank/DDBJ whole genome shotgun (WGS) entry which is preliminary data.</text>
</comment>
<dbReference type="Proteomes" id="UP000249746">
    <property type="component" value="Unassembled WGS sequence"/>
</dbReference>
<proteinExistence type="predicted"/>
<organism evidence="2 3">
    <name type="scientific">Helicobacter valdiviensis</name>
    <dbReference type="NCBI Taxonomy" id="1458358"/>
    <lineage>
        <taxon>Bacteria</taxon>
        <taxon>Pseudomonadati</taxon>
        <taxon>Campylobacterota</taxon>
        <taxon>Epsilonproteobacteria</taxon>
        <taxon>Campylobacterales</taxon>
        <taxon>Helicobacteraceae</taxon>
        <taxon>Helicobacter</taxon>
    </lineage>
</organism>
<protein>
    <submittedName>
        <fullName evidence="2">CoA-binding protein</fullName>
    </submittedName>
</protein>
<dbReference type="Pfam" id="PF13380">
    <property type="entry name" value="CoA_binding_2"/>
    <property type="match status" value="1"/>
</dbReference>
<dbReference type="InterPro" id="IPR036291">
    <property type="entry name" value="NAD(P)-bd_dom_sf"/>
</dbReference>
<evidence type="ECO:0000313" key="3">
    <source>
        <dbReference type="Proteomes" id="UP000249746"/>
    </source>
</evidence>
<dbReference type="PANTHER" id="PTHR33303">
    <property type="entry name" value="CYTOPLASMIC PROTEIN-RELATED"/>
    <property type="match status" value="1"/>
</dbReference>
<dbReference type="RefSeq" id="WP_111230519.1">
    <property type="nucleotide sequence ID" value="NZ_NBIU01000036.1"/>
</dbReference>
<feature type="domain" description="CoA-binding" evidence="1">
    <location>
        <begin position="9"/>
        <end position="106"/>
    </location>
</feature>
<dbReference type="OrthoDB" id="9804695at2"/>
<reference evidence="2 3" key="1">
    <citation type="submission" date="2017-03" db="EMBL/GenBank/DDBJ databases">
        <title>Genomic and clinical evidence uncovers the enterohepatic species Helicobacter valdiviensis as a potential human intestinal pathogen.</title>
        <authorList>
            <person name="Fresia P."/>
            <person name="Jara R."/>
            <person name="Sierra R."/>
            <person name="Ferres I."/>
            <person name="Greif G."/>
            <person name="Iraola G."/>
            <person name="Collado L."/>
        </authorList>
    </citation>
    <scope>NUCLEOTIDE SEQUENCE [LARGE SCALE GENOMIC DNA]</scope>
    <source>
        <strain evidence="2 3">WBE14</strain>
    </source>
</reference>
<dbReference type="SMART" id="SM00881">
    <property type="entry name" value="CoA_binding"/>
    <property type="match status" value="1"/>
</dbReference>